<dbReference type="CDD" id="cd17039">
    <property type="entry name" value="Ubl_ubiquitin_like"/>
    <property type="match status" value="1"/>
</dbReference>
<accession>A0A913ZTD1</accession>
<reference evidence="2" key="1">
    <citation type="submission" date="2022-11" db="UniProtKB">
        <authorList>
            <consortium name="EnsemblMetazoa"/>
        </authorList>
    </citation>
    <scope>IDENTIFICATION</scope>
</reference>
<dbReference type="SMART" id="SM00213">
    <property type="entry name" value="UBQ"/>
    <property type="match status" value="1"/>
</dbReference>
<dbReference type="OMA" id="RHHELRD"/>
<organism evidence="2 3">
    <name type="scientific">Patiria miniata</name>
    <name type="common">Bat star</name>
    <name type="synonym">Asterina miniata</name>
    <dbReference type="NCBI Taxonomy" id="46514"/>
    <lineage>
        <taxon>Eukaryota</taxon>
        <taxon>Metazoa</taxon>
        <taxon>Echinodermata</taxon>
        <taxon>Eleutherozoa</taxon>
        <taxon>Asterozoa</taxon>
        <taxon>Asteroidea</taxon>
        <taxon>Valvatacea</taxon>
        <taxon>Valvatida</taxon>
        <taxon>Asterinidae</taxon>
        <taxon>Patiria</taxon>
    </lineage>
</organism>
<feature type="domain" description="Ubiquitin-like" evidence="1">
    <location>
        <begin position="80"/>
        <end position="149"/>
    </location>
</feature>
<protein>
    <recommendedName>
        <fullName evidence="1">Ubiquitin-like domain-containing protein</fullName>
    </recommendedName>
</protein>
<dbReference type="RefSeq" id="XP_038054699.1">
    <property type="nucleotide sequence ID" value="XM_038198771.1"/>
</dbReference>
<dbReference type="InterPro" id="IPR029071">
    <property type="entry name" value="Ubiquitin-like_domsf"/>
</dbReference>
<keyword evidence="3" id="KW-1185">Reference proteome</keyword>
<name>A0A913ZTD1_PATMI</name>
<dbReference type="SUPFAM" id="SSF54236">
    <property type="entry name" value="Ubiquitin-like"/>
    <property type="match status" value="1"/>
</dbReference>
<dbReference type="InterPro" id="IPR000626">
    <property type="entry name" value="Ubiquitin-like_dom"/>
</dbReference>
<evidence type="ECO:0000313" key="2">
    <source>
        <dbReference type="EnsemblMetazoa" id="XP_038054699.1"/>
    </source>
</evidence>
<proteinExistence type="predicted"/>
<dbReference type="EnsemblMetazoa" id="XM_038198771.1">
    <property type="protein sequence ID" value="XP_038054699.1"/>
    <property type="gene ID" value="LOC119726921"/>
</dbReference>
<dbReference type="Proteomes" id="UP000887568">
    <property type="component" value="Unplaced"/>
</dbReference>
<sequence length="210" mass="23635">MGEFLVPLRTLADLEDAKRAARVINDHSLAKMVTRKRKIRKSRKTIFLSVLSRNKFEDTSSSPSCNLRATSAENAQSSEIQLLVRSSSRSPLCLQLYPSTTISALKGLLQEKLAIEPDKQNLFTKRHHELRDEFSLKDHGIVRDSKIDLRLVSDLMNGSYQHKSAGEALHIGLRTLSVCRAGCLTDTFHVSTCRETEEKKKEAVGLQIFI</sequence>
<dbReference type="PROSITE" id="PS50053">
    <property type="entry name" value="UBIQUITIN_2"/>
    <property type="match status" value="1"/>
</dbReference>
<evidence type="ECO:0000313" key="3">
    <source>
        <dbReference type="Proteomes" id="UP000887568"/>
    </source>
</evidence>
<dbReference type="Gene3D" id="3.10.20.90">
    <property type="entry name" value="Phosphatidylinositol 3-kinase Catalytic Subunit, Chain A, domain 1"/>
    <property type="match status" value="1"/>
</dbReference>
<dbReference type="GeneID" id="119726921"/>
<dbReference type="AlphaFoldDB" id="A0A913ZTD1"/>
<evidence type="ECO:0000259" key="1">
    <source>
        <dbReference type="PROSITE" id="PS50053"/>
    </source>
</evidence>